<dbReference type="SMART" id="SM00774">
    <property type="entry name" value="WRKY"/>
    <property type="match status" value="1"/>
</dbReference>
<proteinExistence type="predicted"/>
<evidence type="ECO:0000256" key="5">
    <source>
        <dbReference type="ARBA" id="ARBA00023242"/>
    </source>
</evidence>
<comment type="subcellular location">
    <subcellularLocation>
        <location evidence="1">Nucleus</location>
    </subcellularLocation>
</comment>
<protein>
    <recommendedName>
        <fullName evidence="7">WRKY domain-containing protein</fullName>
    </recommendedName>
</protein>
<keyword evidence="3" id="KW-0238">DNA-binding</keyword>
<evidence type="ECO:0000256" key="6">
    <source>
        <dbReference type="SAM" id="MobiDB-lite"/>
    </source>
</evidence>
<evidence type="ECO:0000256" key="4">
    <source>
        <dbReference type="ARBA" id="ARBA00023163"/>
    </source>
</evidence>
<dbReference type="InterPro" id="IPR036576">
    <property type="entry name" value="WRKY_dom_sf"/>
</dbReference>
<dbReference type="GO" id="GO:0003700">
    <property type="term" value="F:DNA-binding transcription factor activity"/>
    <property type="evidence" value="ECO:0007669"/>
    <property type="project" value="InterPro"/>
</dbReference>
<evidence type="ECO:0000256" key="3">
    <source>
        <dbReference type="ARBA" id="ARBA00023125"/>
    </source>
</evidence>
<comment type="caution">
    <text evidence="8">The sequence shown here is derived from an EMBL/GenBank/DDBJ whole genome shotgun (WGS) entry which is preliminary data.</text>
</comment>
<dbReference type="InterPro" id="IPR044810">
    <property type="entry name" value="WRKY_plant"/>
</dbReference>
<accession>A0AAV8R683</accession>
<dbReference type="Pfam" id="PF03106">
    <property type="entry name" value="WRKY"/>
    <property type="match status" value="1"/>
</dbReference>
<dbReference type="Proteomes" id="UP001222027">
    <property type="component" value="Unassembled WGS sequence"/>
</dbReference>
<dbReference type="Gene3D" id="2.20.25.80">
    <property type="entry name" value="WRKY domain"/>
    <property type="match status" value="1"/>
</dbReference>
<dbReference type="SUPFAM" id="SSF118290">
    <property type="entry name" value="WRKY DNA-binding domain"/>
    <property type="match status" value="1"/>
</dbReference>
<dbReference type="EMBL" id="JAQQAF010000005">
    <property type="protein sequence ID" value="KAJ8486693.1"/>
    <property type="molecule type" value="Genomic_DNA"/>
</dbReference>
<feature type="domain" description="WRKY" evidence="7">
    <location>
        <begin position="124"/>
        <end position="187"/>
    </location>
</feature>
<evidence type="ECO:0000259" key="7">
    <source>
        <dbReference type="PROSITE" id="PS50811"/>
    </source>
</evidence>
<keyword evidence="5" id="KW-0539">Nucleus</keyword>
<dbReference type="PANTHER" id="PTHR32096:SF151">
    <property type="entry name" value="OS01G0656400 PROTEIN"/>
    <property type="match status" value="1"/>
</dbReference>
<sequence length="346" mass="37994">MENSTGCKHQSQLLAELARTQELVVQLEAHLDQHSPIESCKSLSSNILLSIEKLIHIAGLSTSEAKQLLPFPNTVPQDPLLQSANKNASAANFNSVFHRNCNYLSKKRKTLPKKKIQVRVGSGGVAAALDDGYSWRKYGNKNILGSKHSRSYYRCRDRNTKRCFATKQVQRSDEDPQAFDVIYHGTHTCRRGLQMPTTTSVSEQARRQNQANRRLHNDHPVQQQNKDLLMDLDAHESCISSQLGSVTAEAMLPESIHGGYSSQPSLPDNCCCFGGSPAISELIDVSGSPTQLCVSEAGLEPLTSGSFVSDSLTPPNSAVDADITLLELDTQFGEFLVSCSNLLYTM</sequence>
<dbReference type="InterPro" id="IPR003657">
    <property type="entry name" value="WRKY_dom"/>
</dbReference>
<name>A0AAV8R683_ENSVE</name>
<dbReference type="AlphaFoldDB" id="A0AAV8R683"/>
<evidence type="ECO:0000256" key="2">
    <source>
        <dbReference type="ARBA" id="ARBA00023015"/>
    </source>
</evidence>
<feature type="region of interest" description="Disordered" evidence="6">
    <location>
        <begin position="194"/>
        <end position="220"/>
    </location>
</feature>
<dbReference type="GO" id="GO:0000976">
    <property type="term" value="F:transcription cis-regulatory region binding"/>
    <property type="evidence" value="ECO:0007669"/>
    <property type="project" value="TreeGrafter"/>
</dbReference>
<dbReference type="PROSITE" id="PS50811">
    <property type="entry name" value="WRKY"/>
    <property type="match status" value="1"/>
</dbReference>
<keyword evidence="2" id="KW-0805">Transcription regulation</keyword>
<dbReference type="PANTHER" id="PTHR32096">
    <property type="entry name" value="WRKY TRANSCRIPTION FACTOR 30-RELATED-RELATED"/>
    <property type="match status" value="1"/>
</dbReference>
<keyword evidence="9" id="KW-1185">Reference proteome</keyword>
<organism evidence="8 9">
    <name type="scientific">Ensete ventricosum</name>
    <name type="common">Abyssinian banana</name>
    <name type="synonym">Musa ensete</name>
    <dbReference type="NCBI Taxonomy" id="4639"/>
    <lineage>
        <taxon>Eukaryota</taxon>
        <taxon>Viridiplantae</taxon>
        <taxon>Streptophyta</taxon>
        <taxon>Embryophyta</taxon>
        <taxon>Tracheophyta</taxon>
        <taxon>Spermatophyta</taxon>
        <taxon>Magnoliopsida</taxon>
        <taxon>Liliopsida</taxon>
        <taxon>Zingiberales</taxon>
        <taxon>Musaceae</taxon>
        <taxon>Ensete</taxon>
    </lineage>
</organism>
<evidence type="ECO:0000313" key="9">
    <source>
        <dbReference type="Proteomes" id="UP001222027"/>
    </source>
</evidence>
<dbReference type="GO" id="GO:0005634">
    <property type="term" value="C:nucleus"/>
    <property type="evidence" value="ECO:0007669"/>
    <property type="project" value="UniProtKB-SubCell"/>
</dbReference>
<gene>
    <name evidence="8" type="ORF">OPV22_019178</name>
</gene>
<evidence type="ECO:0000313" key="8">
    <source>
        <dbReference type="EMBL" id="KAJ8486693.1"/>
    </source>
</evidence>
<keyword evidence="4" id="KW-0804">Transcription</keyword>
<reference evidence="8 9" key="1">
    <citation type="submission" date="2022-12" db="EMBL/GenBank/DDBJ databases">
        <title>Chromosome-scale assembly of the Ensete ventricosum genome.</title>
        <authorList>
            <person name="Dussert Y."/>
            <person name="Stocks J."/>
            <person name="Wendawek A."/>
            <person name="Woldeyes F."/>
            <person name="Nichols R.A."/>
            <person name="Borrell J.S."/>
        </authorList>
    </citation>
    <scope>NUCLEOTIDE SEQUENCE [LARGE SCALE GENOMIC DNA]</scope>
    <source>
        <strain evidence="9">cv. Maze</strain>
        <tissue evidence="8">Seeds</tissue>
    </source>
</reference>
<evidence type="ECO:0000256" key="1">
    <source>
        <dbReference type="ARBA" id="ARBA00004123"/>
    </source>
</evidence>